<gene>
    <name evidence="2" type="ORF">CTM96_02755</name>
</gene>
<dbReference type="Proteomes" id="UP000241405">
    <property type="component" value="Unassembled WGS sequence"/>
</dbReference>
<comment type="caution">
    <text evidence="2">The sequence shown here is derived from an EMBL/GenBank/DDBJ whole genome shotgun (WGS) entry which is preliminary data.</text>
</comment>
<organism evidence="2 3">
    <name type="scientific">Photobacterium phosphoreum</name>
    <dbReference type="NCBI Taxonomy" id="659"/>
    <lineage>
        <taxon>Bacteria</taxon>
        <taxon>Pseudomonadati</taxon>
        <taxon>Pseudomonadota</taxon>
        <taxon>Gammaproteobacteria</taxon>
        <taxon>Vibrionales</taxon>
        <taxon>Vibrionaceae</taxon>
        <taxon>Photobacterium</taxon>
    </lineage>
</organism>
<name>A0ABX5G8I5_PHOPO</name>
<protein>
    <submittedName>
        <fullName evidence="2">Uncharacterized protein</fullName>
    </submittedName>
</protein>
<evidence type="ECO:0000256" key="1">
    <source>
        <dbReference type="SAM" id="MobiDB-lite"/>
    </source>
</evidence>
<feature type="compositionally biased region" description="Basic and acidic residues" evidence="1">
    <location>
        <begin position="33"/>
        <end position="57"/>
    </location>
</feature>
<feature type="region of interest" description="Disordered" evidence="1">
    <location>
        <begin position="27"/>
        <end position="68"/>
    </location>
</feature>
<evidence type="ECO:0000313" key="3">
    <source>
        <dbReference type="Proteomes" id="UP000241405"/>
    </source>
</evidence>
<reference evidence="2 3" key="1">
    <citation type="submission" date="2018-03" db="EMBL/GenBank/DDBJ databases">
        <title>Whole genome sequencing of Histamine producing bacteria.</title>
        <authorList>
            <person name="Butler K."/>
        </authorList>
    </citation>
    <scope>NUCLEOTIDE SEQUENCE [LARGE SCALE GENOMIC DNA]</scope>
    <source>
        <strain evidence="2 3">FS-6.2</strain>
    </source>
</reference>
<sequence length="68" mass="7489">MLYQKKSTCFASTVLFTVTMTATIKQGQCQDGKGGEEKRGKAEERSELRGRAGDENKSLIANNVDQSF</sequence>
<proteinExistence type="predicted"/>
<feature type="compositionally biased region" description="Polar residues" evidence="1">
    <location>
        <begin position="59"/>
        <end position="68"/>
    </location>
</feature>
<evidence type="ECO:0000313" key="2">
    <source>
        <dbReference type="EMBL" id="PSU27658.1"/>
    </source>
</evidence>
<keyword evidence="3" id="KW-1185">Reference proteome</keyword>
<dbReference type="EMBL" id="PYMO01000001">
    <property type="protein sequence ID" value="PSU27658.1"/>
    <property type="molecule type" value="Genomic_DNA"/>
</dbReference>
<accession>A0ABX5G8I5</accession>